<proteinExistence type="predicted"/>
<accession>A0ABU5ELC5</accession>
<evidence type="ECO:0000256" key="1">
    <source>
        <dbReference type="SAM" id="SignalP"/>
    </source>
</evidence>
<keyword evidence="1" id="KW-0732">Signal</keyword>
<keyword evidence="3" id="KW-1185">Reference proteome</keyword>
<comment type="caution">
    <text evidence="2">The sequence shown here is derived from an EMBL/GenBank/DDBJ whole genome shotgun (WGS) entry which is preliminary data.</text>
</comment>
<gene>
    <name evidence="2" type="ORF">SNF14_05635</name>
</gene>
<dbReference type="Proteomes" id="UP001285855">
    <property type="component" value="Unassembled WGS sequence"/>
</dbReference>
<feature type="chain" id="PRO_5046158487" description="Cytochrome c domain-containing protein" evidence="1">
    <location>
        <begin position="19"/>
        <end position="118"/>
    </location>
</feature>
<feature type="signal peptide" evidence="1">
    <location>
        <begin position="1"/>
        <end position="18"/>
    </location>
</feature>
<protein>
    <recommendedName>
        <fullName evidence="4">Cytochrome c domain-containing protein</fullName>
    </recommendedName>
</protein>
<evidence type="ECO:0008006" key="4">
    <source>
        <dbReference type="Google" id="ProtNLM"/>
    </source>
</evidence>
<dbReference type="InterPro" id="IPR036909">
    <property type="entry name" value="Cyt_c-like_dom_sf"/>
</dbReference>
<name>A0ABU5ELC5_9FLAO</name>
<organism evidence="2 3">
    <name type="scientific">Winogradskyella aquimaris</name>
    <dbReference type="NCBI Taxonomy" id="864074"/>
    <lineage>
        <taxon>Bacteria</taxon>
        <taxon>Pseudomonadati</taxon>
        <taxon>Bacteroidota</taxon>
        <taxon>Flavobacteriia</taxon>
        <taxon>Flavobacteriales</taxon>
        <taxon>Flavobacteriaceae</taxon>
        <taxon>Winogradskyella</taxon>
    </lineage>
</organism>
<dbReference type="SUPFAM" id="SSF46626">
    <property type="entry name" value="Cytochrome c"/>
    <property type="match status" value="1"/>
</dbReference>
<sequence length="118" mass="13752">MMVIIVKLLIGIFIALSADSLDTYTSIESNNEKAKLYVSNYIIGNPRDKAFQILDNKCNVCHSKRNKRRVFTIENMDDFAPDIYKQVFVKKRMPKGRKIKLTSEEYQDVLTWISNTKK</sequence>
<reference evidence="2 3" key="1">
    <citation type="submission" date="2023-11" db="EMBL/GenBank/DDBJ databases">
        <title>Winogradskyella pelagius sp. nov., isolated from coastal sediment.</title>
        <authorList>
            <person name="Li F."/>
        </authorList>
    </citation>
    <scope>NUCLEOTIDE SEQUENCE [LARGE SCALE GENOMIC DNA]</scope>
    <source>
        <strain evidence="2 3">KCTC 23502</strain>
    </source>
</reference>
<dbReference type="EMBL" id="JAXDAE010000004">
    <property type="protein sequence ID" value="MDY2586811.1"/>
    <property type="molecule type" value="Genomic_DNA"/>
</dbReference>
<evidence type="ECO:0000313" key="2">
    <source>
        <dbReference type="EMBL" id="MDY2586811.1"/>
    </source>
</evidence>
<dbReference type="RefSeq" id="WP_320555185.1">
    <property type="nucleotide sequence ID" value="NZ_JAXDAE010000004.1"/>
</dbReference>
<evidence type="ECO:0000313" key="3">
    <source>
        <dbReference type="Proteomes" id="UP001285855"/>
    </source>
</evidence>